<keyword evidence="2" id="KW-0472">Membrane</keyword>
<evidence type="ECO:0008006" key="5">
    <source>
        <dbReference type="Google" id="ProtNLM"/>
    </source>
</evidence>
<feature type="compositionally biased region" description="Basic and acidic residues" evidence="1">
    <location>
        <begin position="1"/>
        <end position="10"/>
    </location>
</feature>
<name>A0A166VW63_METRR</name>
<feature type="region of interest" description="Disordered" evidence="1">
    <location>
        <begin position="52"/>
        <end position="90"/>
    </location>
</feature>
<keyword evidence="2" id="KW-0812">Transmembrane</keyword>
<reference evidence="3 4" key="1">
    <citation type="journal article" date="2016" name="Genome Biol. Evol.">
        <title>Divergent and convergent evolution of fungal pathogenicity.</title>
        <authorList>
            <person name="Shang Y."/>
            <person name="Xiao G."/>
            <person name="Zheng P."/>
            <person name="Cen K."/>
            <person name="Zhan S."/>
            <person name="Wang C."/>
        </authorList>
    </citation>
    <scope>NUCLEOTIDE SEQUENCE [LARGE SCALE GENOMIC DNA]</scope>
    <source>
        <strain evidence="3 4">RCEF 4871</strain>
    </source>
</reference>
<evidence type="ECO:0000256" key="2">
    <source>
        <dbReference type="SAM" id="Phobius"/>
    </source>
</evidence>
<feature type="region of interest" description="Disordered" evidence="1">
    <location>
        <begin position="1"/>
        <end position="29"/>
    </location>
</feature>
<proteinExistence type="predicted"/>
<feature type="compositionally biased region" description="Polar residues" evidence="1">
    <location>
        <begin position="60"/>
        <end position="73"/>
    </location>
</feature>
<dbReference type="Proteomes" id="UP000243498">
    <property type="component" value="Unassembled WGS sequence"/>
</dbReference>
<feature type="transmembrane region" description="Helical" evidence="2">
    <location>
        <begin position="133"/>
        <end position="156"/>
    </location>
</feature>
<keyword evidence="2" id="KW-1133">Transmembrane helix</keyword>
<comment type="caution">
    <text evidence="3">The sequence shown here is derived from an EMBL/GenBank/DDBJ whole genome shotgun (WGS) entry which is preliminary data.</text>
</comment>
<evidence type="ECO:0000313" key="3">
    <source>
        <dbReference type="EMBL" id="OAA34094.1"/>
    </source>
</evidence>
<organism evidence="3 4">
    <name type="scientific">Metarhizium rileyi (strain RCEF 4871)</name>
    <name type="common">Nomuraea rileyi</name>
    <dbReference type="NCBI Taxonomy" id="1649241"/>
    <lineage>
        <taxon>Eukaryota</taxon>
        <taxon>Fungi</taxon>
        <taxon>Dikarya</taxon>
        <taxon>Ascomycota</taxon>
        <taxon>Pezizomycotina</taxon>
        <taxon>Sordariomycetes</taxon>
        <taxon>Hypocreomycetidae</taxon>
        <taxon>Hypocreales</taxon>
        <taxon>Clavicipitaceae</taxon>
        <taxon>Metarhizium</taxon>
    </lineage>
</organism>
<dbReference type="EMBL" id="AZHC01000063">
    <property type="protein sequence ID" value="OAA34094.1"/>
    <property type="molecule type" value="Genomic_DNA"/>
</dbReference>
<sequence length="365" mass="39831">MNHDINETKRPSRAAALESHPHFSMVSQVRTSTHRYTIRECSNGLYNPGALPKIPLRVPQKSSRQSLGPSAQRVSHVPSSSSSASTSLGNLSLPLKADSSTEDLSKEDGLILQEKKEADEQYWFAQRKQSRRFLVIVGIVTLVVLSGLALGLTLGLRDKVFTRGSQVDNDDDSPPSLPVGVFSVHTSLRQVETDCTSDSTTWGCDPMASDGPSVFLWNISRLNQHTYTVTSTEDSFGPGFANISMKMHDYNKLTERFEFALLMNKIVSPSDAESLSGSAAKCTYENVIFEATLYTRKRGDATVKGSANHVENAAWPGDVEISHFINSTVGQPVCEDAMSHPLADVNAGQGTCQCRYSNTDRPVTG</sequence>
<dbReference type="OrthoDB" id="5296155at2759"/>
<feature type="compositionally biased region" description="Low complexity" evidence="1">
    <location>
        <begin position="75"/>
        <end position="90"/>
    </location>
</feature>
<protein>
    <recommendedName>
        <fullName evidence="5">Tat pathway signal sequence</fullName>
    </recommendedName>
</protein>
<keyword evidence="4" id="KW-1185">Reference proteome</keyword>
<dbReference type="STRING" id="1081105.A0A166VW63"/>
<dbReference type="OMA" id="CNDPSHQ"/>
<gene>
    <name evidence="3" type="ORF">NOR_08682</name>
</gene>
<evidence type="ECO:0000256" key="1">
    <source>
        <dbReference type="SAM" id="MobiDB-lite"/>
    </source>
</evidence>
<accession>A0A166VW63</accession>
<dbReference type="AlphaFoldDB" id="A0A166VW63"/>
<evidence type="ECO:0000313" key="4">
    <source>
        <dbReference type="Proteomes" id="UP000243498"/>
    </source>
</evidence>